<feature type="chain" id="PRO_5011711035" evidence="11">
    <location>
        <begin position="22"/>
        <end position="1074"/>
    </location>
</feature>
<sequence>MKKNLLMSFVLMLGLVFQALAQERVITGKITSGEDGSVLPGVSISAKGTSRGVTSNIDGTYKISLPNEAKTLIFTFIGFSKQEVIIGSKSVIDVKMAVDVSELNEVVVVGYGTQTKRSLTGALSSVTAKQIADIPITSIEQSLQGRAAGVQITQNSGTPGGGIQVRVRGTNSIQGSNEPLYVVDGIILNTNNTTQISTGGQLLNPISDIPPGDIESMEVLKDAAASAIYGSRAANGVVLITTKHGKSGKTKVTLNYSTGFAQTWNRINTLTGPQYSALFNDMVFNRFGSINSQGQIVGFGDVWPTKGALTSFVQDLLTGIPEADRNGIRTAASYDNPSLTKYSTNWQNEIFRTAPIRNYEIAISGGNDRTQYSISGGYFDQDGIVRNSGFTRLHGRLNLDHSVSSKFKVGTGIGLTRSTVNRLENDNNIYGVISTAILATSDVPIRDDKGRYYKDPASIVENPVAAFAEPTQLVTNYRVLANAYAQYELIKGLTFRSQIGTDYLTSNEDQYKPTTTNAGVGVKGQGTSTSYTATRWQWDNIMNYSTTIAGKHNINATAVAAYEERNQATLYIQTTGFPSNDFKKNVSGSVKVDAQSNGTSIGISSYVGRLNYDYDGKYLFSASARYDGASNLGKNYRWGLFPSVSGGWLISEENFMKDVKKISNLKLRASYGATGNNIINTNNNTDNINAGNFPSLGLYGSGTNYIGQGGISPSQVPNPDLKWEKTNQLDIAIEIGLFNNRVNFTAEYYNKQTSDLLYPVNIPATSGFSVATKNVGKMENVGWEFSLNTRNIDTKDFKWSTDFNITFNRNKLLSFNTDVEPQEAGFASWLAAGYPIGSFRGYRVEKIFQTQDEINALNTIANNKFGTNGAKAYYQVAATAPGDIKFKDLNGDGVITAADQEVLGSAQPDFFGGMTNNFYYKGFDLSVFLQYSYGNKIYNATRSFSAAMSSVFGQTDETLRRWTPQNTNTDVPRAIYGDPNSNSRDSDRWLEDGSYARIKNLILGYTLPAKLIERTKLFSRVRIYGQAQNLWTFTKYKGFDPEVNTFSGSNVALGTDFLVYPQARTYTFGVQLDF</sequence>
<protein>
    <submittedName>
        <fullName evidence="14">TonB-linked outer membrane protein, SusC/RagA family</fullName>
    </submittedName>
</protein>
<evidence type="ECO:0000256" key="4">
    <source>
        <dbReference type="ARBA" id="ARBA00022692"/>
    </source>
</evidence>
<dbReference type="Pfam" id="PF13715">
    <property type="entry name" value="CarbopepD_reg_2"/>
    <property type="match status" value="1"/>
</dbReference>
<organism evidence="14 15">
    <name type="scientific">Pseudarcicella hirudinis</name>
    <dbReference type="NCBI Taxonomy" id="1079859"/>
    <lineage>
        <taxon>Bacteria</taxon>
        <taxon>Pseudomonadati</taxon>
        <taxon>Bacteroidota</taxon>
        <taxon>Cytophagia</taxon>
        <taxon>Cytophagales</taxon>
        <taxon>Flectobacillaceae</taxon>
        <taxon>Pseudarcicella</taxon>
    </lineage>
</organism>
<evidence type="ECO:0000256" key="3">
    <source>
        <dbReference type="ARBA" id="ARBA00022452"/>
    </source>
</evidence>
<dbReference type="InterPro" id="IPR012910">
    <property type="entry name" value="Plug_dom"/>
</dbReference>
<keyword evidence="15" id="KW-1185">Reference proteome</keyword>
<proteinExistence type="inferred from homology"/>
<dbReference type="Pfam" id="PF00593">
    <property type="entry name" value="TonB_dep_Rec_b-barrel"/>
    <property type="match status" value="1"/>
</dbReference>
<dbReference type="SUPFAM" id="SSF56935">
    <property type="entry name" value="Porins"/>
    <property type="match status" value="1"/>
</dbReference>
<comment type="similarity">
    <text evidence="8 9">Belongs to the TonB-dependent receptor family.</text>
</comment>
<dbReference type="SUPFAM" id="SSF49464">
    <property type="entry name" value="Carboxypeptidase regulatory domain-like"/>
    <property type="match status" value="1"/>
</dbReference>
<dbReference type="FunFam" id="2.170.130.10:FF:000008">
    <property type="entry name" value="SusC/RagA family TonB-linked outer membrane protein"/>
    <property type="match status" value="1"/>
</dbReference>
<name>A0A1I5UI64_9BACT</name>
<dbReference type="PROSITE" id="PS52016">
    <property type="entry name" value="TONB_DEPENDENT_REC_3"/>
    <property type="match status" value="1"/>
</dbReference>
<evidence type="ECO:0000259" key="12">
    <source>
        <dbReference type="Pfam" id="PF00593"/>
    </source>
</evidence>
<dbReference type="Proteomes" id="UP000199306">
    <property type="component" value="Unassembled WGS sequence"/>
</dbReference>
<reference evidence="14 15" key="1">
    <citation type="submission" date="2016-10" db="EMBL/GenBank/DDBJ databases">
        <authorList>
            <person name="de Groot N.N."/>
        </authorList>
    </citation>
    <scope>NUCLEOTIDE SEQUENCE [LARGE SCALE GENOMIC DNA]</scope>
    <source>
        <strain evidence="15">E92,LMG 26720,CCM 7988</strain>
    </source>
</reference>
<keyword evidence="6 8" id="KW-0472">Membrane</keyword>
<comment type="subcellular location">
    <subcellularLocation>
        <location evidence="1 8">Cell outer membrane</location>
        <topology evidence="1 8">Multi-pass membrane protein</topology>
    </subcellularLocation>
</comment>
<evidence type="ECO:0000313" key="15">
    <source>
        <dbReference type="Proteomes" id="UP000199306"/>
    </source>
</evidence>
<dbReference type="InterPro" id="IPR039426">
    <property type="entry name" value="TonB-dep_rcpt-like"/>
</dbReference>
<dbReference type="GO" id="GO:0009279">
    <property type="term" value="C:cell outer membrane"/>
    <property type="evidence" value="ECO:0007669"/>
    <property type="project" value="UniProtKB-SubCell"/>
</dbReference>
<dbReference type="STRING" id="1079859.SAMN04515674_107201"/>
<dbReference type="NCBIfam" id="TIGR04057">
    <property type="entry name" value="SusC_RagA_signa"/>
    <property type="match status" value="1"/>
</dbReference>
<evidence type="ECO:0000256" key="2">
    <source>
        <dbReference type="ARBA" id="ARBA00022448"/>
    </source>
</evidence>
<evidence type="ECO:0000256" key="6">
    <source>
        <dbReference type="ARBA" id="ARBA00023136"/>
    </source>
</evidence>
<keyword evidence="2 8" id="KW-0813">Transport</keyword>
<evidence type="ECO:0000259" key="13">
    <source>
        <dbReference type="Pfam" id="PF07715"/>
    </source>
</evidence>
<evidence type="ECO:0000256" key="9">
    <source>
        <dbReference type="RuleBase" id="RU003357"/>
    </source>
</evidence>
<dbReference type="InterPro" id="IPR008969">
    <property type="entry name" value="CarboxyPept-like_regulatory"/>
</dbReference>
<evidence type="ECO:0000256" key="10">
    <source>
        <dbReference type="SAM" id="MobiDB-lite"/>
    </source>
</evidence>
<feature type="signal peptide" evidence="11">
    <location>
        <begin position="1"/>
        <end position="21"/>
    </location>
</feature>
<feature type="domain" description="TonB-dependent receptor-like beta-barrel" evidence="12">
    <location>
        <begin position="451"/>
        <end position="877"/>
    </location>
</feature>
<dbReference type="InterPro" id="IPR023996">
    <property type="entry name" value="TonB-dep_OMP_SusC/RagA"/>
</dbReference>
<dbReference type="EMBL" id="FOXH01000007">
    <property type="protein sequence ID" value="SFP94965.1"/>
    <property type="molecule type" value="Genomic_DNA"/>
</dbReference>
<accession>A0A1I5UI64</accession>
<gene>
    <name evidence="14" type="ORF">SAMN04515674_107201</name>
</gene>
<evidence type="ECO:0000256" key="5">
    <source>
        <dbReference type="ARBA" id="ARBA00023077"/>
    </source>
</evidence>
<feature type="region of interest" description="Disordered" evidence="10">
    <location>
        <begin position="963"/>
        <end position="985"/>
    </location>
</feature>
<evidence type="ECO:0000256" key="11">
    <source>
        <dbReference type="SAM" id="SignalP"/>
    </source>
</evidence>
<evidence type="ECO:0000256" key="7">
    <source>
        <dbReference type="ARBA" id="ARBA00023237"/>
    </source>
</evidence>
<dbReference type="InterPro" id="IPR037066">
    <property type="entry name" value="Plug_dom_sf"/>
</dbReference>
<dbReference type="Gene3D" id="2.40.170.20">
    <property type="entry name" value="TonB-dependent receptor, beta-barrel domain"/>
    <property type="match status" value="1"/>
</dbReference>
<dbReference type="InterPro" id="IPR023997">
    <property type="entry name" value="TonB-dep_OMP_SusC/RagA_CS"/>
</dbReference>
<evidence type="ECO:0000256" key="1">
    <source>
        <dbReference type="ARBA" id="ARBA00004571"/>
    </source>
</evidence>
<dbReference type="Gene3D" id="2.170.130.10">
    <property type="entry name" value="TonB-dependent receptor, plug domain"/>
    <property type="match status" value="1"/>
</dbReference>
<keyword evidence="11" id="KW-0732">Signal</keyword>
<evidence type="ECO:0000313" key="14">
    <source>
        <dbReference type="EMBL" id="SFP94965.1"/>
    </source>
</evidence>
<dbReference type="RefSeq" id="WP_177219410.1">
    <property type="nucleotide sequence ID" value="NZ_FOXH01000007.1"/>
</dbReference>
<dbReference type="Pfam" id="PF07715">
    <property type="entry name" value="Plug"/>
    <property type="match status" value="1"/>
</dbReference>
<keyword evidence="3 8" id="KW-1134">Transmembrane beta strand</keyword>
<dbReference type="InterPro" id="IPR000531">
    <property type="entry name" value="Beta-barrel_TonB"/>
</dbReference>
<keyword evidence="7 8" id="KW-0998">Cell outer membrane</keyword>
<feature type="domain" description="TonB-dependent receptor plug" evidence="13">
    <location>
        <begin position="116"/>
        <end position="237"/>
    </location>
</feature>
<dbReference type="NCBIfam" id="TIGR04056">
    <property type="entry name" value="OMP_RagA_SusC"/>
    <property type="match status" value="1"/>
</dbReference>
<evidence type="ECO:0000256" key="8">
    <source>
        <dbReference type="PROSITE-ProRule" id="PRU01360"/>
    </source>
</evidence>
<keyword evidence="5 9" id="KW-0798">TonB box</keyword>
<keyword evidence="4 8" id="KW-0812">Transmembrane</keyword>
<dbReference type="Gene3D" id="2.60.40.1120">
    <property type="entry name" value="Carboxypeptidase-like, regulatory domain"/>
    <property type="match status" value="1"/>
</dbReference>
<dbReference type="AlphaFoldDB" id="A0A1I5UI64"/>
<dbReference type="InterPro" id="IPR036942">
    <property type="entry name" value="Beta-barrel_TonB_sf"/>
</dbReference>